<dbReference type="AlphaFoldDB" id="A0A9P0CP07"/>
<dbReference type="PANTHER" id="PTHR33480">
    <property type="entry name" value="SET DOMAIN-CONTAINING PROTEIN-RELATED"/>
    <property type="match status" value="1"/>
</dbReference>
<organism evidence="1 2">
    <name type="scientific">Psylliodes chrysocephalus</name>
    <dbReference type="NCBI Taxonomy" id="3402493"/>
    <lineage>
        <taxon>Eukaryota</taxon>
        <taxon>Metazoa</taxon>
        <taxon>Ecdysozoa</taxon>
        <taxon>Arthropoda</taxon>
        <taxon>Hexapoda</taxon>
        <taxon>Insecta</taxon>
        <taxon>Pterygota</taxon>
        <taxon>Neoptera</taxon>
        <taxon>Endopterygota</taxon>
        <taxon>Coleoptera</taxon>
        <taxon>Polyphaga</taxon>
        <taxon>Cucujiformia</taxon>
        <taxon>Chrysomeloidea</taxon>
        <taxon>Chrysomelidae</taxon>
        <taxon>Galerucinae</taxon>
        <taxon>Alticini</taxon>
        <taxon>Psylliodes</taxon>
    </lineage>
</organism>
<keyword evidence="2" id="KW-1185">Reference proteome</keyword>
<evidence type="ECO:0000313" key="2">
    <source>
        <dbReference type="Proteomes" id="UP001153636"/>
    </source>
</evidence>
<name>A0A9P0CP07_9CUCU</name>
<reference evidence="1" key="1">
    <citation type="submission" date="2022-01" db="EMBL/GenBank/DDBJ databases">
        <authorList>
            <person name="King R."/>
        </authorList>
    </citation>
    <scope>NUCLEOTIDE SEQUENCE</scope>
</reference>
<accession>A0A9P0CP07</accession>
<evidence type="ECO:0000313" key="1">
    <source>
        <dbReference type="EMBL" id="CAH1106872.1"/>
    </source>
</evidence>
<dbReference type="EMBL" id="OV651814">
    <property type="protein sequence ID" value="CAH1106872.1"/>
    <property type="molecule type" value="Genomic_DNA"/>
</dbReference>
<dbReference type="Proteomes" id="UP001153636">
    <property type="component" value="Chromosome 2"/>
</dbReference>
<gene>
    <name evidence="1" type="ORF">PSYICH_LOCUS6704</name>
</gene>
<dbReference type="OrthoDB" id="6763794at2759"/>
<proteinExistence type="predicted"/>
<protein>
    <submittedName>
        <fullName evidence="1">Uncharacterized protein</fullName>
    </submittedName>
</protein>
<sequence>MSALMDKIQNDVQYKTWRDLASITLTRVILFNKKRSGEAAKLTIDQYATRPTIEDNTEEILMSSPFTVNEYRALQYSPNGSVCYKLRFGDEWKLLPQRRELLLPRQFDNLPTLHSNRLPLNCLKFNDLQELKITIPFDYHSYYDNLPHN</sequence>